<evidence type="ECO:0000313" key="2">
    <source>
        <dbReference type="EMBL" id="KAK3353005.1"/>
    </source>
</evidence>
<accession>A0AAJ0ME08</accession>
<reference evidence="2" key="2">
    <citation type="submission" date="2023-06" db="EMBL/GenBank/DDBJ databases">
        <authorList>
            <consortium name="Lawrence Berkeley National Laboratory"/>
            <person name="Haridas S."/>
            <person name="Hensen N."/>
            <person name="Bonometti L."/>
            <person name="Westerberg I."/>
            <person name="Brannstrom I.O."/>
            <person name="Guillou S."/>
            <person name="Cros-Aarteil S."/>
            <person name="Calhoun S."/>
            <person name="Kuo A."/>
            <person name="Mondo S."/>
            <person name="Pangilinan J."/>
            <person name="Riley R."/>
            <person name="Labutti K."/>
            <person name="Andreopoulos B."/>
            <person name="Lipzen A."/>
            <person name="Chen C."/>
            <person name="Yanf M."/>
            <person name="Daum C."/>
            <person name="Ng V."/>
            <person name="Clum A."/>
            <person name="Steindorff A."/>
            <person name="Ohm R."/>
            <person name="Martin F."/>
            <person name="Silar P."/>
            <person name="Natvig D."/>
            <person name="Lalanne C."/>
            <person name="Gautier V."/>
            <person name="Ament-Velasquez S.L."/>
            <person name="Kruys A."/>
            <person name="Hutchinson M.I."/>
            <person name="Powell A.J."/>
            <person name="Barry K."/>
            <person name="Miller A.N."/>
            <person name="Grigoriev I.V."/>
            <person name="Debuchy R."/>
            <person name="Gladieux P."/>
            <person name="Thoren M.H."/>
            <person name="Johannesson H."/>
        </authorList>
    </citation>
    <scope>NUCLEOTIDE SEQUENCE</scope>
    <source>
        <strain evidence="2">CBS 955.72</strain>
    </source>
</reference>
<name>A0AAJ0ME08_9PEZI</name>
<proteinExistence type="predicted"/>
<feature type="compositionally biased region" description="Pro residues" evidence="1">
    <location>
        <begin position="154"/>
        <end position="163"/>
    </location>
</feature>
<protein>
    <submittedName>
        <fullName evidence="2">Uncharacterized protein</fullName>
    </submittedName>
</protein>
<keyword evidence="3" id="KW-1185">Reference proteome</keyword>
<dbReference type="Proteomes" id="UP001275084">
    <property type="component" value="Unassembled WGS sequence"/>
</dbReference>
<gene>
    <name evidence="2" type="ORF">B0T25DRAFT_198941</name>
</gene>
<feature type="region of interest" description="Disordered" evidence="1">
    <location>
        <begin position="144"/>
        <end position="170"/>
    </location>
</feature>
<evidence type="ECO:0000256" key="1">
    <source>
        <dbReference type="SAM" id="MobiDB-lite"/>
    </source>
</evidence>
<evidence type="ECO:0000313" key="3">
    <source>
        <dbReference type="Proteomes" id="UP001275084"/>
    </source>
</evidence>
<comment type="caution">
    <text evidence="2">The sequence shown here is derived from an EMBL/GenBank/DDBJ whole genome shotgun (WGS) entry which is preliminary data.</text>
</comment>
<sequence>MPHLLTISPISLICRPPHSTHARLQPLNSSIPQSPMPPIPFSGQLSTARDCIRTVAEGTDSWVQHRLGQAGQKQHTLVARPLPAQRENGDEALYKAARGQAPDRIARVKRHSLPKTLDKKSNRHLSFANYSWRRTSKRSCNWNVGNPLHLQIPRGPPHPPPPQSRTQRST</sequence>
<dbReference type="AlphaFoldDB" id="A0AAJ0ME08"/>
<reference evidence="2" key="1">
    <citation type="journal article" date="2023" name="Mol. Phylogenet. Evol.">
        <title>Genome-scale phylogeny and comparative genomics of the fungal order Sordariales.</title>
        <authorList>
            <person name="Hensen N."/>
            <person name="Bonometti L."/>
            <person name="Westerberg I."/>
            <person name="Brannstrom I.O."/>
            <person name="Guillou S."/>
            <person name="Cros-Aarteil S."/>
            <person name="Calhoun S."/>
            <person name="Haridas S."/>
            <person name="Kuo A."/>
            <person name="Mondo S."/>
            <person name="Pangilinan J."/>
            <person name="Riley R."/>
            <person name="LaButti K."/>
            <person name="Andreopoulos B."/>
            <person name="Lipzen A."/>
            <person name="Chen C."/>
            <person name="Yan M."/>
            <person name="Daum C."/>
            <person name="Ng V."/>
            <person name="Clum A."/>
            <person name="Steindorff A."/>
            <person name="Ohm R.A."/>
            <person name="Martin F."/>
            <person name="Silar P."/>
            <person name="Natvig D.O."/>
            <person name="Lalanne C."/>
            <person name="Gautier V."/>
            <person name="Ament-Velasquez S.L."/>
            <person name="Kruys A."/>
            <person name="Hutchinson M.I."/>
            <person name="Powell A.J."/>
            <person name="Barry K."/>
            <person name="Miller A.N."/>
            <person name="Grigoriev I.V."/>
            <person name="Debuchy R."/>
            <person name="Gladieux P."/>
            <person name="Hiltunen Thoren M."/>
            <person name="Johannesson H."/>
        </authorList>
    </citation>
    <scope>NUCLEOTIDE SEQUENCE</scope>
    <source>
        <strain evidence="2">CBS 955.72</strain>
    </source>
</reference>
<organism evidence="2 3">
    <name type="scientific">Lasiosphaeria hispida</name>
    <dbReference type="NCBI Taxonomy" id="260671"/>
    <lineage>
        <taxon>Eukaryota</taxon>
        <taxon>Fungi</taxon>
        <taxon>Dikarya</taxon>
        <taxon>Ascomycota</taxon>
        <taxon>Pezizomycotina</taxon>
        <taxon>Sordariomycetes</taxon>
        <taxon>Sordariomycetidae</taxon>
        <taxon>Sordariales</taxon>
        <taxon>Lasiosphaeriaceae</taxon>
        <taxon>Lasiosphaeria</taxon>
    </lineage>
</organism>
<dbReference type="EMBL" id="JAUIQD010000004">
    <property type="protein sequence ID" value="KAK3353005.1"/>
    <property type="molecule type" value="Genomic_DNA"/>
</dbReference>